<dbReference type="Proteomes" id="UP000470875">
    <property type="component" value="Unassembled WGS sequence"/>
</dbReference>
<dbReference type="InterPro" id="IPR003812">
    <property type="entry name" value="Fido"/>
</dbReference>
<gene>
    <name evidence="4" type="ORF">FYJ24_05910</name>
</gene>
<dbReference type="Gene3D" id="1.10.3290.10">
    <property type="entry name" value="Fido-like domain"/>
    <property type="match status" value="1"/>
</dbReference>
<sequence>MTGMWPAATEEIGIWRVSGEIRDYLGNHRAQRIDGQEFSRTIPPRIANLNPLTALDSATLERIVEATSTVREFEATAKQLPPFMHSVLLRSESASSSQVENLSASARTLAETEIGLRNSANAELISANTAAMIRAFSLESPITVDSLLAMHHELLAKSRHINAGRLREVDVWIGGSDFAPIGASFVGPPPELLPALLQDLIDFISSPALEAVPLLSAAIAHAQFEMIHPFEDGNGRVGRALLHSFLRRSGLVTVSPLPLSAGLLSNTATYFAALNSYRKGDISSIATVFANAADNAALLGGQLAREIEDLRDGWRQQITARSDATTWKALDQLFLHPVVSIPLLVQELHISDRAAGRALTQLSQLGIVTQSGRDRRQQTWQAPAVLALLDDFAAHAVMLRADPAVS</sequence>
<name>A0A6N7VRC4_9ACTO</name>
<comment type="caution">
    <text evidence="4">The sequence shown here is derived from an EMBL/GenBank/DDBJ whole genome shotgun (WGS) entry which is preliminary data.</text>
</comment>
<keyword evidence="5" id="KW-1185">Reference proteome</keyword>
<dbReference type="SUPFAM" id="SSF140931">
    <property type="entry name" value="Fic-like"/>
    <property type="match status" value="1"/>
</dbReference>
<dbReference type="GO" id="GO:0005524">
    <property type="term" value="F:ATP binding"/>
    <property type="evidence" value="ECO:0007669"/>
    <property type="project" value="UniProtKB-KW"/>
</dbReference>
<evidence type="ECO:0000313" key="5">
    <source>
        <dbReference type="Proteomes" id="UP000470875"/>
    </source>
</evidence>
<dbReference type="InterPro" id="IPR036597">
    <property type="entry name" value="Fido-like_dom_sf"/>
</dbReference>
<evidence type="ECO:0000256" key="2">
    <source>
        <dbReference type="PIRSR" id="PIRSR640198-2"/>
    </source>
</evidence>
<dbReference type="RefSeq" id="WP_154544548.1">
    <property type="nucleotide sequence ID" value="NZ_VULO01000006.1"/>
</dbReference>
<keyword evidence="2" id="KW-0067">ATP-binding</keyword>
<accession>A0A6N7VRC4</accession>
<dbReference type="Pfam" id="PF02661">
    <property type="entry name" value="Fic"/>
    <property type="match status" value="1"/>
</dbReference>
<proteinExistence type="predicted"/>
<keyword evidence="2" id="KW-0547">Nucleotide-binding</keyword>
<evidence type="ECO:0000256" key="1">
    <source>
        <dbReference type="PIRSR" id="PIRSR640198-1"/>
    </source>
</evidence>
<feature type="domain" description="Fido" evidence="3">
    <location>
        <begin position="142"/>
        <end position="291"/>
    </location>
</feature>
<dbReference type="AlphaFoldDB" id="A0A6N7VRC4"/>
<feature type="active site" evidence="1">
    <location>
        <position position="228"/>
    </location>
</feature>
<dbReference type="EMBL" id="VULO01000006">
    <property type="protein sequence ID" value="MSS84307.1"/>
    <property type="molecule type" value="Genomic_DNA"/>
</dbReference>
<dbReference type="InterPro" id="IPR040198">
    <property type="entry name" value="Fido_containing"/>
</dbReference>
<reference evidence="4 5" key="1">
    <citation type="submission" date="2019-08" db="EMBL/GenBank/DDBJ databases">
        <title>In-depth cultivation of the pig gut microbiome towards novel bacterial diversity and tailored functional studies.</title>
        <authorList>
            <person name="Wylensek D."/>
            <person name="Hitch T.C.A."/>
            <person name="Clavel T."/>
        </authorList>
    </citation>
    <scope>NUCLEOTIDE SEQUENCE [LARGE SCALE GENOMIC DNA]</scope>
    <source>
        <strain evidence="4 5">WB03_NA08</strain>
    </source>
</reference>
<organism evidence="4 5">
    <name type="scientific">Scrofimicrobium canadense</name>
    <dbReference type="NCBI Taxonomy" id="2652290"/>
    <lineage>
        <taxon>Bacteria</taxon>
        <taxon>Bacillati</taxon>
        <taxon>Actinomycetota</taxon>
        <taxon>Actinomycetes</taxon>
        <taxon>Actinomycetales</taxon>
        <taxon>Actinomycetaceae</taxon>
        <taxon>Scrofimicrobium</taxon>
    </lineage>
</organism>
<dbReference type="PANTHER" id="PTHR13504">
    <property type="entry name" value="FIDO DOMAIN-CONTAINING PROTEIN DDB_G0283145"/>
    <property type="match status" value="1"/>
</dbReference>
<protein>
    <submittedName>
        <fullName evidence="4">Fic family protein</fullName>
    </submittedName>
</protein>
<dbReference type="PROSITE" id="PS51459">
    <property type="entry name" value="FIDO"/>
    <property type="match status" value="1"/>
</dbReference>
<evidence type="ECO:0000313" key="4">
    <source>
        <dbReference type="EMBL" id="MSS84307.1"/>
    </source>
</evidence>
<evidence type="ECO:0000259" key="3">
    <source>
        <dbReference type="PROSITE" id="PS51459"/>
    </source>
</evidence>
<feature type="binding site" evidence="2">
    <location>
        <begin position="232"/>
        <end position="239"/>
    </location>
    <ligand>
        <name>ATP</name>
        <dbReference type="ChEBI" id="CHEBI:30616"/>
    </ligand>
</feature>
<dbReference type="PANTHER" id="PTHR13504:SF38">
    <property type="entry name" value="FIDO DOMAIN-CONTAINING PROTEIN"/>
    <property type="match status" value="1"/>
</dbReference>